<dbReference type="AlphaFoldDB" id="A0A6C0LZW8"/>
<organism evidence="3">
    <name type="scientific">viral metagenome</name>
    <dbReference type="NCBI Taxonomy" id="1070528"/>
    <lineage>
        <taxon>unclassified sequences</taxon>
        <taxon>metagenomes</taxon>
        <taxon>organismal metagenomes</taxon>
    </lineage>
</organism>
<feature type="domain" description="Competence protein CoiA nuclease-like" evidence="2">
    <location>
        <begin position="30"/>
        <end position="103"/>
    </location>
</feature>
<evidence type="ECO:0000256" key="1">
    <source>
        <dbReference type="SAM" id="Coils"/>
    </source>
</evidence>
<keyword evidence="1" id="KW-0175">Coiled coil</keyword>
<dbReference type="InterPro" id="IPR010330">
    <property type="entry name" value="CoiA_nuc"/>
</dbReference>
<proteinExistence type="predicted"/>
<name>A0A6C0LZW8_9ZZZZ</name>
<evidence type="ECO:0000313" key="3">
    <source>
        <dbReference type="EMBL" id="QHU35588.1"/>
    </source>
</evidence>
<dbReference type="Pfam" id="PF06054">
    <property type="entry name" value="CoiA_nuc"/>
    <property type="match status" value="1"/>
</dbReference>
<reference evidence="3" key="1">
    <citation type="journal article" date="2020" name="Nature">
        <title>Giant virus diversity and host interactions through global metagenomics.</title>
        <authorList>
            <person name="Schulz F."/>
            <person name="Roux S."/>
            <person name="Paez-Espino D."/>
            <person name="Jungbluth S."/>
            <person name="Walsh D.A."/>
            <person name="Denef V.J."/>
            <person name="McMahon K.D."/>
            <person name="Konstantinidis K.T."/>
            <person name="Eloe-Fadrosh E.A."/>
            <person name="Kyrpides N.C."/>
            <person name="Woyke T."/>
        </authorList>
    </citation>
    <scope>NUCLEOTIDE SEQUENCE</scope>
    <source>
        <strain evidence="3">GVMAG-S-1029409-49</strain>
    </source>
</reference>
<dbReference type="EMBL" id="MN740609">
    <property type="protein sequence ID" value="QHU35588.1"/>
    <property type="molecule type" value="Genomic_DNA"/>
</dbReference>
<accession>A0A6C0LZW8</accession>
<protein>
    <recommendedName>
        <fullName evidence="2">Competence protein CoiA nuclease-like domain-containing protein</fullName>
    </recommendedName>
</protein>
<evidence type="ECO:0000259" key="2">
    <source>
        <dbReference type="Pfam" id="PF06054"/>
    </source>
</evidence>
<feature type="coiled-coil region" evidence="1">
    <location>
        <begin position="154"/>
        <end position="259"/>
    </location>
</feature>
<feature type="coiled-coil region" evidence="1">
    <location>
        <begin position="303"/>
        <end position="347"/>
    </location>
</feature>
<sequence>MSEWHYSWQTHFKDECLETRFSINGKIHIADIYISLRNTVIEIQHSPMDENTMLEREEFYANQVKAHLVWVFDYTKVTIRDDGYFSRSKFRAMSCLKHSDIYLHTIRGLYRVNTGKYIQYNVFFADFLDVLDRSRFTLCDYNSIVRGMIGLQQMRDTDARLERERIERERREKERREKERIERERIERERRERERIENERYEKERREQELIEKERREKYRIERNRREQELIKRERREKYRREQELVEIERCEIERCERERPERERCKKELNIELDLVTNLHVTTSTKQFEQLESHLVERYDSYRIAEQKRRDKEQERREQELAAKELERLREELNIKDRRKKIMEARRKRLMWGRSLR</sequence>